<evidence type="ECO:0000256" key="5">
    <source>
        <dbReference type="RuleBase" id="RU003495"/>
    </source>
</evidence>
<dbReference type="CDD" id="cd22268">
    <property type="entry name" value="DPBB_RlpA-like"/>
    <property type="match status" value="1"/>
</dbReference>
<reference evidence="9 10" key="1">
    <citation type="submission" date="2022-02" db="EMBL/GenBank/DDBJ databases">
        <authorList>
            <person name="Zhuang L."/>
        </authorList>
    </citation>
    <scope>NUCLEOTIDE SEQUENCE [LARGE SCALE GENOMIC DNA]</scope>
    <source>
        <strain evidence="9 10">C32</strain>
    </source>
</reference>
<dbReference type="SUPFAM" id="SSF50685">
    <property type="entry name" value="Barwin-like endoglucanases"/>
    <property type="match status" value="1"/>
</dbReference>
<evidence type="ECO:0000256" key="1">
    <source>
        <dbReference type="ARBA" id="ARBA00022729"/>
    </source>
</evidence>
<evidence type="ECO:0000256" key="3">
    <source>
        <dbReference type="ARBA" id="ARBA00023316"/>
    </source>
</evidence>
<dbReference type="InterPro" id="IPR012997">
    <property type="entry name" value="RplA"/>
</dbReference>
<dbReference type="InterPro" id="IPR009009">
    <property type="entry name" value="RlpA-like_DPBB"/>
</dbReference>
<feature type="compositionally biased region" description="Polar residues" evidence="6">
    <location>
        <begin position="22"/>
        <end position="34"/>
    </location>
</feature>
<keyword evidence="1 7" id="KW-0732">Signal</keyword>
<dbReference type="PANTHER" id="PTHR34183">
    <property type="entry name" value="ENDOLYTIC PEPTIDOGLYCAN TRANSGLYCOSYLASE RLPA"/>
    <property type="match status" value="1"/>
</dbReference>
<evidence type="ECO:0000256" key="4">
    <source>
        <dbReference type="HAMAP-Rule" id="MF_02071"/>
    </source>
</evidence>
<keyword evidence="4" id="KW-1003">Cell membrane</keyword>
<keyword evidence="4" id="KW-0564">Palmitate</keyword>
<dbReference type="InterPro" id="IPR036908">
    <property type="entry name" value="RlpA-like_sf"/>
</dbReference>
<feature type="signal peptide" evidence="7">
    <location>
        <begin position="1"/>
        <end position="21"/>
    </location>
</feature>
<dbReference type="Gene3D" id="2.40.40.10">
    <property type="entry name" value="RlpA-like domain"/>
    <property type="match status" value="1"/>
</dbReference>
<dbReference type="RefSeq" id="WP_238894439.1">
    <property type="nucleotide sequence ID" value="NZ_JAKOGG010000001.1"/>
</dbReference>
<keyword evidence="2 4" id="KW-0456">Lyase</keyword>
<dbReference type="InterPro" id="IPR036680">
    <property type="entry name" value="SPOR-like_sf"/>
</dbReference>
<protein>
    <recommendedName>
        <fullName evidence="4">Endolytic peptidoglycan transglycosylase RlpA</fullName>
        <ecNumber evidence="4">4.2.2.-</ecNumber>
    </recommendedName>
</protein>
<dbReference type="Pfam" id="PF03330">
    <property type="entry name" value="DPBB_1"/>
    <property type="match status" value="1"/>
</dbReference>
<dbReference type="HAMAP" id="MF_02071">
    <property type="entry name" value="RlpA"/>
    <property type="match status" value="1"/>
</dbReference>
<feature type="region of interest" description="Disordered" evidence="6">
    <location>
        <begin position="22"/>
        <end position="64"/>
    </location>
</feature>
<feature type="compositionally biased region" description="Basic and acidic residues" evidence="6">
    <location>
        <begin position="36"/>
        <end position="45"/>
    </location>
</feature>
<dbReference type="EMBL" id="JAKOGG010000001">
    <property type="protein sequence ID" value="MCS4555044.1"/>
    <property type="molecule type" value="Genomic_DNA"/>
</dbReference>
<dbReference type="InterPro" id="IPR034718">
    <property type="entry name" value="RlpA"/>
</dbReference>
<evidence type="ECO:0000313" key="10">
    <source>
        <dbReference type="Proteomes" id="UP001201549"/>
    </source>
</evidence>
<name>A0ABT2FFI6_9GAMM</name>
<feature type="chain" id="PRO_5047018641" description="Endolytic peptidoglycan transglycosylase RlpA" evidence="7">
    <location>
        <begin position="22"/>
        <end position="275"/>
    </location>
</feature>
<reference evidence="10" key="2">
    <citation type="submission" date="2023-07" db="EMBL/GenBank/DDBJ databases">
        <title>Shewanella mangrovi sp. nov., an acetaldehyde- degrading bacterium isolated from mangrove sediment.</title>
        <authorList>
            <person name="Liu Y."/>
        </authorList>
    </citation>
    <scope>NUCLEOTIDE SEQUENCE [LARGE SCALE GENOMIC DNA]</scope>
    <source>
        <strain evidence="10">C32</strain>
    </source>
</reference>
<dbReference type="Pfam" id="PF05036">
    <property type="entry name" value="SPOR"/>
    <property type="match status" value="1"/>
</dbReference>
<feature type="domain" description="SPOR" evidence="8">
    <location>
        <begin position="195"/>
        <end position="271"/>
    </location>
</feature>
<evidence type="ECO:0000313" key="9">
    <source>
        <dbReference type="EMBL" id="MCS4555044.1"/>
    </source>
</evidence>
<evidence type="ECO:0000256" key="2">
    <source>
        <dbReference type="ARBA" id="ARBA00023239"/>
    </source>
</evidence>
<evidence type="ECO:0000256" key="7">
    <source>
        <dbReference type="SAM" id="SignalP"/>
    </source>
</evidence>
<evidence type="ECO:0000256" key="6">
    <source>
        <dbReference type="SAM" id="MobiDB-lite"/>
    </source>
</evidence>
<dbReference type="InterPro" id="IPR007730">
    <property type="entry name" value="SPOR-like_dom"/>
</dbReference>
<dbReference type="NCBIfam" id="TIGR00413">
    <property type="entry name" value="rlpA"/>
    <property type="match status" value="1"/>
</dbReference>
<dbReference type="PROSITE" id="PS51724">
    <property type="entry name" value="SPOR"/>
    <property type="match status" value="1"/>
</dbReference>
<keyword evidence="4" id="KW-0472">Membrane</keyword>
<keyword evidence="10" id="KW-1185">Reference proteome</keyword>
<accession>A0ABT2FFI6</accession>
<keyword evidence="4" id="KW-0449">Lipoprotein</keyword>
<evidence type="ECO:0000259" key="8">
    <source>
        <dbReference type="PROSITE" id="PS51724"/>
    </source>
</evidence>
<sequence length="275" mass="30647">MLRNSLCCMLLALLLAGCANQNTSDTGSTNTQSGRYKMDKDKAPDDAPDLSNVQDAEPRYEPYSKQGNKDYEVWGKSYQVMPDAAGYSEVGMASWYGMKFHGHLTSNGETYDMYAMSAAHKSLPLPSYVRVTNLKNNKSAIVRVNDRGPFHSSRILDVSYAAAYKLGMLDTGTTEVKVEVIMTDSPESRAVSNSKTVKVNFYIQVFASSSKQKAQQLAAPLEQKFSLKSRIIQRDDVYRLQLGPINNEDIASKMLDNIRQQGFNQSFMVRDGVTK</sequence>
<keyword evidence="3 4" id="KW-0961">Cell wall biogenesis/degradation</keyword>
<organism evidence="9 10">
    <name type="scientific">Shewanella electrica</name>
    <dbReference type="NCBI Taxonomy" id="515560"/>
    <lineage>
        <taxon>Bacteria</taxon>
        <taxon>Pseudomonadati</taxon>
        <taxon>Pseudomonadota</taxon>
        <taxon>Gammaproteobacteria</taxon>
        <taxon>Alteromonadales</taxon>
        <taxon>Shewanellaceae</taxon>
        <taxon>Shewanella</taxon>
    </lineage>
</organism>
<proteinExistence type="inferred from homology"/>
<dbReference type="PANTHER" id="PTHR34183:SF1">
    <property type="entry name" value="ENDOLYTIC PEPTIDOGLYCAN TRANSGLYCOSYLASE RLPA"/>
    <property type="match status" value="1"/>
</dbReference>
<comment type="similarity">
    <text evidence="4 5">Belongs to the RlpA family.</text>
</comment>
<dbReference type="Gene3D" id="3.30.70.1070">
    <property type="entry name" value="Sporulation related repeat"/>
    <property type="match status" value="1"/>
</dbReference>
<dbReference type="Proteomes" id="UP001201549">
    <property type="component" value="Unassembled WGS sequence"/>
</dbReference>
<gene>
    <name evidence="4" type="primary">rlpA</name>
    <name evidence="9" type="ORF">L9G74_01170</name>
</gene>
<dbReference type="EC" id="4.2.2.-" evidence="4"/>
<comment type="subcellular location">
    <subcellularLocation>
        <location evidence="4">Cell membrane</location>
        <topology evidence="4">Lipid-anchor</topology>
    </subcellularLocation>
</comment>
<comment type="function">
    <text evidence="4">Lytic transglycosylase with a strong preference for naked glycan strands that lack stem peptides.</text>
</comment>
<dbReference type="PROSITE" id="PS51257">
    <property type="entry name" value="PROKAR_LIPOPROTEIN"/>
    <property type="match status" value="1"/>
</dbReference>
<comment type="caution">
    <text evidence="9">The sequence shown here is derived from an EMBL/GenBank/DDBJ whole genome shotgun (WGS) entry which is preliminary data.</text>
</comment>
<dbReference type="SUPFAM" id="SSF110997">
    <property type="entry name" value="Sporulation related repeat"/>
    <property type="match status" value="1"/>
</dbReference>